<protein>
    <submittedName>
        <fullName evidence="1">Flagellar protein FlgN</fullName>
    </submittedName>
</protein>
<keyword evidence="1" id="KW-0969">Cilium</keyword>
<gene>
    <name evidence="1" type="ORF">I2H38_19945</name>
</gene>
<proteinExistence type="predicted"/>
<dbReference type="Proteomes" id="UP000599312">
    <property type="component" value="Unassembled WGS sequence"/>
</dbReference>
<dbReference type="AlphaFoldDB" id="A0A931FQ56"/>
<dbReference type="EMBL" id="JADQDO010000018">
    <property type="protein sequence ID" value="MBF9235639.1"/>
    <property type="molecule type" value="Genomic_DNA"/>
</dbReference>
<sequence length="111" mass="12500">MLIQSIERLEDTIEAETIALLSHSVVDQEEFNRRKSQSLLELSRLVRVIQDEPVDPDLIARLTQLQMKLEQNHSVIEMHLRAVQEVSEIVSGAIRSADSDGTYSAGLYPQG</sequence>
<keyword evidence="1" id="KW-0966">Cell projection</keyword>
<organism evidence="1 2">
    <name type="scientific">Microvirga alba</name>
    <dbReference type="NCBI Taxonomy" id="2791025"/>
    <lineage>
        <taxon>Bacteria</taxon>
        <taxon>Pseudomonadati</taxon>
        <taxon>Pseudomonadota</taxon>
        <taxon>Alphaproteobacteria</taxon>
        <taxon>Hyphomicrobiales</taxon>
        <taxon>Methylobacteriaceae</taxon>
        <taxon>Microvirga</taxon>
    </lineage>
</organism>
<reference evidence="1" key="1">
    <citation type="submission" date="2020-11" db="EMBL/GenBank/DDBJ databases">
        <authorList>
            <person name="Kim M.K."/>
        </authorList>
    </citation>
    <scope>NUCLEOTIDE SEQUENCE</scope>
    <source>
        <strain evidence="1">BT350</strain>
    </source>
</reference>
<keyword evidence="2" id="KW-1185">Reference proteome</keyword>
<evidence type="ECO:0000313" key="1">
    <source>
        <dbReference type="EMBL" id="MBF9235639.1"/>
    </source>
</evidence>
<keyword evidence="1" id="KW-0282">Flagellum</keyword>
<accession>A0A931FQ56</accession>
<comment type="caution">
    <text evidence="1">The sequence shown here is derived from an EMBL/GenBank/DDBJ whole genome shotgun (WGS) entry which is preliminary data.</text>
</comment>
<name>A0A931FQ56_9HYPH</name>
<dbReference type="RefSeq" id="WP_196273634.1">
    <property type="nucleotide sequence ID" value="NZ_JADQDO010000018.1"/>
</dbReference>
<evidence type="ECO:0000313" key="2">
    <source>
        <dbReference type="Proteomes" id="UP000599312"/>
    </source>
</evidence>